<gene>
    <name evidence="2" type="ORF">CB5_LOCUS20683</name>
</gene>
<dbReference type="AlphaFoldDB" id="A0A6V7Q2X9"/>
<organism evidence="2">
    <name type="scientific">Ananas comosus var. bracteatus</name>
    <name type="common">red pineapple</name>
    <dbReference type="NCBI Taxonomy" id="296719"/>
    <lineage>
        <taxon>Eukaryota</taxon>
        <taxon>Viridiplantae</taxon>
        <taxon>Streptophyta</taxon>
        <taxon>Embryophyta</taxon>
        <taxon>Tracheophyta</taxon>
        <taxon>Spermatophyta</taxon>
        <taxon>Magnoliopsida</taxon>
        <taxon>Liliopsida</taxon>
        <taxon>Poales</taxon>
        <taxon>Bromeliaceae</taxon>
        <taxon>Bromelioideae</taxon>
        <taxon>Ananas</taxon>
    </lineage>
</organism>
<feature type="region of interest" description="Disordered" evidence="1">
    <location>
        <begin position="15"/>
        <end position="50"/>
    </location>
</feature>
<feature type="compositionally biased region" description="Low complexity" evidence="1">
    <location>
        <begin position="24"/>
        <end position="42"/>
    </location>
</feature>
<reference evidence="2" key="1">
    <citation type="submission" date="2020-07" db="EMBL/GenBank/DDBJ databases">
        <authorList>
            <person name="Lin J."/>
        </authorList>
    </citation>
    <scope>NUCLEOTIDE SEQUENCE</scope>
</reference>
<dbReference type="EMBL" id="LR862132">
    <property type="protein sequence ID" value="CAD1837472.1"/>
    <property type="molecule type" value="Genomic_DNA"/>
</dbReference>
<name>A0A6V7Q2X9_ANACO</name>
<evidence type="ECO:0000313" key="2">
    <source>
        <dbReference type="EMBL" id="CAD1837472.1"/>
    </source>
</evidence>
<sequence>MLYLDWAVRAGGDRSLLQGPVPEGRPSAARAAARDASGLSLGDRSLGDRSLRQGPVPESWFLRTQPIFRLSHFIRVRGPVSPTRDRSPRAENLQNADFTILALENLP</sequence>
<proteinExistence type="predicted"/>
<accession>A0A6V7Q2X9</accession>
<evidence type="ECO:0000256" key="1">
    <source>
        <dbReference type="SAM" id="MobiDB-lite"/>
    </source>
</evidence>
<protein>
    <submittedName>
        <fullName evidence="2">Uncharacterized protein</fullName>
    </submittedName>
</protein>